<sequence length="113" mass="12775">MGRSIEISGKSVVYLFYASSLAIVPLAAYFVVWPLDTRTSVLVAVLLTALVVVAVADLWYWRSGKLREHLNAATKRDLPYDITYDPSADPGQAAKQRWMKSIRRLSDEDDEER</sequence>
<evidence type="ECO:0000313" key="3">
    <source>
        <dbReference type="Proteomes" id="UP001597092"/>
    </source>
</evidence>
<keyword evidence="3" id="KW-1185">Reference proteome</keyword>
<evidence type="ECO:0000256" key="1">
    <source>
        <dbReference type="SAM" id="Phobius"/>
    </source>
</evidence>
<dbReference type="RefSeq" id="WP_256306220.1">
    <property type="nucleotide sequence ID" value="NZ_JANHAW010000001.1"/>
</dbReference>
<keyword evidence="1" id="KW-0812">Transmembrane</keyword>
<dbReference type="EMBL" id="JBHUDP010000002">
    <property type="protein sequence ID" value="MFD1685712.1"/>
    <property type="molecule type" value="Genomic_DNA"/>
</dbReference>
<keyword evidence="1" id="KW-1133">Transmembrane helix</keyword>
<dbReference type="Pfam" id="PF26007">
    <property type="entry name" value="DUF8000"/>
    <property type="match status" value="1"/>
</dbReference>
<protein>
    <submittedName>
        <fullName evidence="2">Uncharacterized protein</fullName>
    </submittedName>
</protein>
<proteinExistence type="predicted"/>
<keyword evidence="1" id="KW-0472">Membrane</keyword>
<comment type="caution">
    <text evidence="2">The sequence shown here is derived from an EMBL/GenBank/DDBJ whole genome shotgun (WGS) entry which is preliminary data.</text>
</comment>
<dbReference type="InterPro" id="IPR058313">
    <property type="entry name" value="DUF8000"/>
</dbReference>
<name>A0ABD6DWR3_9EURY</name>
<gene>
    <name evidence="2" type="ORF">ACFSAS_08825</name>
</gene>
<organism evidence="2 3">
    <name type="scientific">Halobellus litoreus</name>
    <dbReference type="NCBI Taxonomy" id="755310"/>
    <lineage>
        <taxon>Archaea</taxon>
        <taxon>Methanobacteriati</taxon>
        <taxon>Methanobacteriota</taxon>
        <taxon>Stenosarchaea group</taxon>
        <taxon>Halobacteria</taxon>
        <taxon>Halobacteriales</taxon>
        <taxon>Haloferacaceae</taxon>
        <taxon>Halobellus</taxon>
    </lineage>
</organism>
<reference evidence="2 3" key="1">
    <citation type="journal article" date="2019" name="Int. J. Syst. Evol. Microbiol.">
        <title>The Global Catalogue of Microorganisms (GCM) 10K type strain sequencing project: providing services to taxonomists for standard genome sequencing and annotation.</title>
        <authorList>
            <consortium name="The Broad Institute Genomics Platform"/>
            <consortium name="The Broad Institute Genome Sequencing Center for Infectious Disease"/>
            <person name="Wu L."/>
            <person name="Ma J."/>
        </authorList>
    </citation>
    <scope>NUCLEOTIDE SEQUENCE [LARGE SCALE GENOMIC DNA]</scope>
    <source>
        <strain evidence="2 3">CGMCC 1.10387</strain>
    </source>
</reference>
<feature type="transmembrane region" description="Helical" evidence="1">
    <location>
        <begin position="12"/>
        <end position="35"/>
    </location>
</feature>
<dbReference type="AlphaFoldDB" id="A0ABD6DWR3"/>
<accession>A0ABD6DWR3</accession>
<dbReference type="Proteomes" id="UP001597092">
    <property type="component" value="Unassembled WGS sequence"/>
</dbReference>
<feature type="transmembrane region" description="Helical" evidence="1">
    <location>
        <begin position="41"/>
        <end position="61"/>
    </location>
</feature>
<evidence type="ECO:0000313" key="2">
    <source>
        <dbReference type="EMBL" id="MFD1685712.1"/>
    </source>
</evidence>